<dbReference type="AlphaFoldDB" id="A0ABD5Q432"/>
<keyword evidence="1" id="KW-0472">Membrane</keyword>
<name>A0ABD5Q432_9EURY</name>
<protein>
    <recommendedName>
        <fullName evidence="4">Glycine zipper domain-containing protein</fullName>
    </recommendedName>
</protein>
<dbReference type="RefSeq" id="WP_254268843.1">
    <property type="nucleotide sequence ID" value="NZ_CP100400.1"/>
</dbReference>
<comment type="caution">
    <text evidence="2">The sequence shown here is derived from an EMBL/GenBank/DDBJ whole genome shotgun (WGS) entry which is preliminary data.</text>
</comment>
<gene>
    <name evidence="2" type="ORF">ACFO9K_14645</name>
</gene>
<keyword evidence="3" id="KW-1185">Reference proteome</keyword>
<feature type="transmembrane region" description="Helical" evidence="1">
    <location>
        <begin position="7"/>
        <end position="25"/>
    </location>
</feature>
<organism evidence="2 3">
    <name type="scientific">Halorussus aquaticus</name>
    <dbReference type="NCBI Taxonomy" id="2953748"/>
    <lineage>
        <taxon>Archaea</taxon>
        <taxon>Methanobacteriati</taxon>
        <taxon>Methanobacteriota</taxon>
        <taxon>Stenosarchaea group</taxon>
        <taxon>Halobacteria</taxon>
        <taxon>Halobacteriales</taxon>
        <taxon>Haladaptataceae</taxon>
        <taxon>Halorussus</taxon>
    </lineage>
</organism>
<evidence type="ECO:0000256" key="1">
    <source>
        <dbReference type="SAM" id="Phobius"/>
    </source>
</evidence>
<sequence length="62" mass="5961">MSRPRPVEILVPMTALGGVGFLFGADLAGEPAAVGGAALGAIVGTALGSVVAVPKTTGRDAE</sequence>
<dbReference type="EMBL" id="JBHSHT010000002">
    <property type="protein sequence ID" value="MFC4825497.1"/>
    <property type="molecule type" value="Genomic_DNA"/>
</dbReference>
<proteinExistence type="predicted"/>
<evidence type="ECO:0000313" key="3">
    <source>
        <dbReference type="Proteomes" id="UP001595945"/>
    </source>
</evidence>
<keyword evidence="1" id="KW-1133">Transmembrane helix</keyword>
<accession>A0ABD5Q432</accession>
<evidence type="ECO:0000313" key="2">
    <source>
        <dbReference type="EMBL" id="MFC4825497.1"/>
    </source>
</evidence>
<dbReference type="GeneID" id="73043785"/>
<evidence type="ECO:0008006" key="4">
    <source>
        <dbReference type="Google" id="ProtNLM"/>
    </source>
</evidence>
<reference evidence="2 3" key="1">
    <citation type="journal article" date="2019" name="Int. J. Syst. Evol. Microbiol.">
        <title>The Global Catalogue of Microorganisms (GCM) 10K type strain sequencing project: providing services to taxonomists for standard genome sequencing and annotation.</title>
        <authorList>
            <consortium name="The Broad Institute Genomics Platform"/>
            <consortium name="The Broad Institute Genome Sequencing Center for Infectious Disease"/>
            <person name="Wu L."/>
            <person name="Ma J."/>
        </authorList>
    </citation>
    <scope>NUCLEOTIDE SEQUENCE [LARGE SCALE GENOMIC DNA]</scope>
    <source>
        <strain evidence="2 3">XZYJ18</strain>
    </source>
</reference>
<dbReference type="Proteomes" id="UP001595945">
    <property type="component" value="Unassembled WGS sequence"/>
</dbReference>
<keyword evidence="1" id="KW-0812">Transmembrane</keyword>
<feature type="transmembrane region" description="Helical" evidence="1">
    <location>
        <begin position="31"/>
        <end position="53"/>
    </location>
</feature>